<organism evidence="3 4">
    <name type="scientific">Phytophthora palmivora</name>
    <dbReference type="NCBI Taxonomy" id="4796"/>
    <lineage>
        <taxon>Eukaryota</taxon>
        <taxon>Sar</taxon>
        <taxon>Stramenopiles</taxon>
        <taxon>Oomycota</taxon>
        <taxon>Peronosporomycetes</taxon>
        <taxon>Peronosporales</taxon>
        <taxon>Peronosporaceae</taxon>
        <taxon>Phytophthora</taxon>
    </lineage>
</organism>
<comment type="caution">
    <text evidence="3">The sequence shown here is derived from an EMBL/GenBank/DDBJ whole genome shotgun (WGS) entry which is preliminary data.</text>
</comment>
<dbReference type="InterPro" id="IPR036397">
    <property type="entry name" value="RNaseH_sf"/>
</dbReference>
<feature type="compositionally biased region" description="Acidic residues" evidence="1">
    <location>
        <begin position="52"/>
        <end position="68"/>
    </location>
</feature>
<dbReference type="PANTHER" id="PTHR37984:SF5">
    <property type="entry name" value="PROTEIN NYNRIN-LIKE"/>
    <property type="match status" value="1"/>
</dbReference>
<protein>
    <submittedName>
        <fullName evidence="3">Reverse transcriptase</fullName>
    </submittedName>
</protein>
<proteinExistence type="predicted"/>
<sequence>MNRIPEILYTAGDSTDGCEEGPKACPITRSQVRRVRFKDDESKETNQPVPANEEDSTQPEATEPDLNSELEIQRPQPARRVETSVEAEFGDTQPISQWDEVELNASRAPSADDVDPAVVQAERRRRIDRAQDEELRWADLKAYLRGELSQLRRRGGDDEPSLDLRLVVLTTMVDDVLQNCHNSMEGGHQGIVRTYHRVKSDYYWIGLYADVVRHVQSCEDCCTSKSKPHLRGYSPGNIAMAETGALEVAKAFEENVFRRFGAPSLVRHDRDPRFMSEVFQKFSEMMQSRSRATLSYRPQANSQQERSVKTMIQTVRVYLEYPLQADWDDIAEKMVYAINNSRDSTRQGKKTPCYLGCAINDEGYDGVSQAWSK</sequence>
<feature type="region of interest" description="Disordered" evidence="1">
    <location>
        <begin position="1"/>
        <end position="91"/>
    </location>
</feature>
<dbReference type="GO" id="GO:0003676">
    <property type="term" value="F:nucleic acid binding"/>
    <property type="evidence" value="ECO:0007669"/>
    <property type="project" value="InterPro"/>
</dbReference>
<reference evidence="3 4" key="1">
    <citation type="journal article" date="2017" name="Genome Biol. Evol.">
        <title>Phytophthora megakarya and P. palmivora, closely related causal agents of cacao black pod rot, underwent increases in genome sizes and gene numbers by different mechanisms.</title>
        <authorList>
            <person name="Ali S.S."/>
            <person name="Shao J."/>
            <person name="Lary D.J."/>
            <person name="Kronmiller B."/>
            <person name="Shen D."/>
            <person name="Strem M.D."/>
            <person name="Amoako-Attah I."/>
            <person name="Akrofi A.Y."/>
            <person name="Begoude B.A."/>
            <person name="Ten Hoopen G.M."/>
            <person name="Coulibaly K."/>
            <person name="Kebe B.I."/>
            <person name="Melnick R.L."/>
            <person name="Guiltinan M.J."/>
            <person name="Tyler B.M."/>
            <person name="Meinhardt L.W."/>
            <person name="Bailey B.A."/>
        </authorList>
    </citation>
    <scope>NUCLEOTIDE SEQUENCE [LARGE SCALE GENOMIC DNA]</scope>
    <source>
        <strain evidence="4">sbr112.9</strain>
    </source>
</reference>
<dbReference type="OrthoDB" id="106100at2759"/>
<dbReference type="EMBL" id="NCKW01004965">
    <property type="protein sequence ID" value="POM73948.1"/>
    <property type="molecule type" value="Genomic_DNA"/>
</dbReference>
<gene>
    <name evidence="3" type="ORF">PHPALM_9155</name>
</gene>
<keyword evidence="3" id="KW-0695">RNA-directed DNA polymerase</keyword>
<name>A0A2P4Y817_9STRA</name>
<dbReference type="PANTHER" id="PTHR37984">
    <property type="entry name" value="PROTEIN CBG26694"/>
    <property type="match status" value="1"/>
</dbReference>
<dbReference type="GO" id="GO:0015074">
    <property type="term" value="P:DNA integration"/>
    <property type="evidence" value="ECO:0007669"/>
    <property type="project" value="InterPro"/>
</dbReference>
<dbReference type="Proteomes" id="UP000237271">
    <property type="component" value="Unassembled WGS sequence"/>
</dbReference>
<dbReference type="InterPro" id="IPR041588">
    <property type="entry name" value="Integrase_H2C2"/>
</dbReference>
<accession>A0A2P4Y817</accession>
<feature type="domain" description="Integrase catalytic" evidence="2">
    <location>
        <begin position="245"/>
        <end position="360"/>
    </location>
</feature>
<dbReference type="InterPro" id="IPR012337">
    <property type="entry name" value="RNaseH-like_sf"/>
</dbReference>
<evidence type="ECO:0000313" key="3">
    <source>
        <dbReference type="EMBL" id="POM73948.1"/>
    </source>
</evidence>
<dbReference type="GO" id="GO:0003964">
    <property type="term" value="F:RNA-directed DNA polymerase activity"/>
    <property type="evidence" value="ECO:0007669"/>
    <property type="project" value="UniProtKB-KW"/>
</dbReference>
<dbReference type="InterPro" id="IPR050951">
    <property type="entry name" value="Retrovirus_Pol_polyprotein"/>
</dbReference>
<dbReference type="FunFam" id="1.10.340.70:FF:000001">
    <property type="entry name" value="Retrovirus-related Pol polyprotein from transposon gypsy-like Protein"/>
    <property type="match status" value="1"/>
</dbReference>
<evidence type="ECO:0000313" key="4">
    <source>
        <dbReference type="Proteomes" id="UP000237271"/>
    </source>
</evidence>
<dbReference type="PROSITE" id="PS50994">
    <property type="entry name" value="INTEGRASE"/>
    <property type="match status" value="1"/>
</dbReference>
<evidence type="ECO:0000259" key="2">
    <source>
        <dbReference type="PROSITE" id="PS50994"/>
    </source>
</evidence>
<dbReference type="Gene3D" id="1.10.340.70">
    <property type="match status" value="1"/>
</dbReference>
<dbReference type="Pfam" id="PF17921">
    <property type="entry name" value="Integrase_H2C2"/>
    <property type="match status" value="1"/>
</dbReference>
<dbReference type="SUPFAM" id="SSF53098">
    <property type="entry name" value="Ribonuclease H-like"/>
    <property type="match status" value="1"/>
</dbReference>
<keyword evidence="3" id="KW-0808">Transferase</keyword>
<keyword evidence="3" id="KW-0548">Nucleotidyltransferase</keyword>
<dbReference type="Gene3D" id="3.30.420.10">
    <property type="entry name" value="Ribonuclease H-like superfamily/Ribonuclease H"/>
    <property type="match status" value="1"/>
</dbReference>
<dbReference type="AlphaFoldDB" id="A0A2P4Y817"/>
<dbReference type="InterPro" id="IPR001584">
    <property type="entry name" value="Integrase_cat-core"/>
</dbReference>
<keyword evidence="4" id="KW-1185">Reference proteome</keyword>
<evidence type="ECO:0000256" key="1">
    <source>
        <dbReference type="SAM" id="MobiDB-lite"/>
    </source>
</evidence>